<dbReference type="PANTHER" id="PTHR46133:SF23">
    <property type="entry name" value="TRANSCRIPTION FACTOR ILR3-LIKE"/>
    <property type="match status" value="1"/>
</dbReference>
<dbReference type="OrthoDB" id="515493at2759"/>
<dbReference type="PROSITE" id="PS50888">
    <property type="entry name" value="BHLH"/>
    <property type="match status" value="1"/>
</dbReference>
<protein>
    <recommendedName>
        <fullName evidence="6">BHLH domain-containing protein</fullName>
    </recommendedName>
</protein>
<dbReference type="OMA" id="LPGFTWP"/>
<dbReference type="GO" id="GO:0006879">
    <property type="term" value="P:intracellular iron ion homeostasis"/>
    <property type="evidence" value="ECO:0007669"/>
    <property type="project" value="InterPro"/>
</dbReference>
<dbReference type="SMR" id="A0A2C9U7Z6"/>
<comment type="subcellular location">
    <subcellularLocation>
        <location evidence="1">Nucleus</location>
    </subcellularLocation>
</comment>
<evidence type="ECO:0000256" key="1">
    <source>
        <dbReference type="ARBA" id="ARBA00004123"/>
    </source>
</evidence>
<comment type="caution">
    <text evidence="7">The sequence shown here is derived from an EMBL/GenBank/DDBJ whole genome shotgun (WGS) entry which is preliminary data.</text>
</comment>
<dbReference type="SMART" id="SM00353">
    <property type="entry name" value="HLH"/>
    <property type="match status" value="1"/>
</dbReference>
<evidence type="ECO:0000256" key="5">
    <source>
        <dbReference type="SAM" id="Coils"/>
    </source>
</evidence>
<dbReference type="CDD" id="cd11446">
    <property type="entry name" value="bHLH_AtILR3_like"/>
    <property type="match status" value="1"/>
</dbReference>
<evidence type="ECO:0000256" key="3">
    <source>
        <dbReference type="ARBA" id="ARBA00023163"/>
    </source>
</evidence>
<accession>A0A2C9U7Z6</accession>
<dbReference type="Pfam" id="PF00010">
    <property type="entry name" value="HLH"/>
    <property type="match status" value="1"/>
</dbReference>
<gene>
    <name evidence="7" type="ORF">MANES_16G017300v8</name>
</gene>
<keyword evidence="4" id="KW-0539">Nucleus</keyword>
<dbReference type="AlphaFoldDB" id="A0A2C9U7Z6"/>
<feature type="coiled-coil region" evidence="5">
    <location>
        <begin position="117"/>
        <end position="179"/>
    </location>
</feature>
<dbReference type="CDD" id="cd14686">
    <property type="entry name" value="bZIP"/>
    <property type="match status" value="1"/>
</dbReference>
<dbReference type="InterPro" id="IPR044818">
    <property type="entry name" value="ILR3-like"/>
</dbReference>
<evidence type="ECO:0000313" key="7">
    <source>
        <dbReference type="EMBL" id="OAY26046.1"/>
    </source>
</evidence>
<dbReference type="PANTHER" id="PTHR46133">
    <property type="entry name" value="BHLH TRANSCRIPTION FACTOR"/>
    <property type="match status" value="1"/>
</dbReference>
<dbReference type="GO" id="GO:0005634">
    <property type="term" value="C:nucleus"/>
    <property type="evidence" value="ECO:0007669"/>
    <property type="project" value="UniProtKB-SubCell"/>
</dbReference>
<dbReference type="GO" id="GO:0046983">
    <property type="term" value="F:protein dimerization activity"/>
    <property type="evidence" value="ECO:0007669"/>
    <property type="project" value="InterPro"/>
</dbReference>
<keyword evidence="8" id="KW-1185">Reference proteome</keyword>
<dbReference type="InterPro" id="IPR011598">
    <property type="entry name" value="bHLH_dom"/>
</dbReference>
<sequence length="237" mass="25790">MGSPNDNSNWVFDYSLIEDVTVPGGDLPSLDPSGGLWSSPSFTDNASVSVEFDGLFGNSGLKESGSRKRVRPGSCNTLGSKACREKMRRDRLNDRFLELSALLDSGRPPKVDKSAILADALKVVNQLRDEARKLKDSNESLQDKINELKAEKSELRDEKQRLKTEKENIEQQVKALSAGAGFFPHPPAIPSPFSTPSHAVGSKLVPFVGYPGVPMWQLMPPATVDTSQDPVLRSPAA</sequence>
<dbReference type="Gene3D" id="4.10.280.10">
    <property type="entry name" value="Helix-loop-helix DNA-binding domain"/>
    <property type="match status" value="1"/>
</dbReference>
<dbReference type="Gramene" id="Manes.16G017300.1.v8.1">
    <property type="protein sequence ID" value="Manes.16G017300.1.v8.1.CDS"/>
    <property type="gene ID" value="Manes.16G017300.v8.1"/>
</dbReference>
<keyword evidence="5" id="KW-0175">Coiled coil</keyword>
<dbReference type="SUPFAM" id="SSF47459">
    <property type="entry name" value="HLH, helix-loop-helix DNA-binding domain"/>
    <property type="match status" value="1"/>
</dbReference>
<organism evidence="7 8">
    <name type="scientific">Manihot esculenta</name>
    <name type="common">Cassava</name>
    <name type="synonym">Jatropha manihot</name>
    <dbReference type="NCBI Taxonomy" id="3983"/>
    <lineage>
        <taxon>Eukaryota</taxon>
        <taxon>Viridiplantae</taxon>
        <taxon>Streptophyta</taxon>
        <taxon>Embryophyta</taxon>
        <taxon>Tracheophyta</taxon>
        <taxon>Spermatophyta</taxon>
        <taxon>Magnoliopsida</taxon>
        <taxon>eudicotyledons</taxon>
        <taxon>Gunneridae</taxon>
        <taxon>Pentapetalae</taxon>
        <taxon>rosids</taxon>
        <taxon>fabids</taxon>
        <taxon>Malpighiales</taxon>
        <taxon>Euphorbiaceae</taxon>
        <taxon>Crotonoideae</taxon>
        <taxon>Manihoteae</taxon>
        <taxon>Manihot</taxon>
    </lineage>
</organism>
<keyword evidence="2" id="KW-0805">Transcription regulation</keyword>
<dbReference type="Gene3D" id="1.20.5.1000">
    <property type="entry name" value="arf6 gtpase in complex with a specific effector, jip4"/>
    <property type="match status" value="1"/>
</dbReference>
<keyword evidence="3" id="KW-0804">Transcription</keyword>
<proteinExistence type="predicted"/>
<dbReference type="EMBL" id="CM004402">
    <property type="protein sequence ID" value="OAY26046.1"/>
    <property type="molecule type" value="Genomic_DNA"/>
</dbReference>
<dbReference type="Proteomes" id="UP000091857">
    <property type="component" value="Chromosome 16"/>
</dbReference>
<evidence type="ECO:0000256" key="2">
    <source>
        <dbReference type="ARBA" id="ARBA00023015"/>
    </source>
</evidence>
<evidence type="ECO:0000313" key="8">
    <source>
        <dbReference type="Proteomes" id="UP000091857"/>
    </source>
</evidence>
<reference evidence="8" key="1">
    <citation type="journal article" date="2016" name="Nat. Biotechnol.">
        <title>Sequencing wild and cultivated cassava and related species reveals extensive interspecific hybridization and genetic diversity.</title>
        <authorList>
            <person name="Bredeson J.V."/>
            <person name="Lyons J.B."/>
            <person name="Prochnik S.E."/>
            <person name="Wu G.A."/>
            <person name="Ha C.M."/>
            <person name="Edsinger-Gonzales E."/>
            <person name="Grimwood J."/>
            <person name="Schmutz J."/>
            <person name="Rabbi I.Y."/>
            <person name="Egesi C."/>
            <person name="Nauluvula P."/>
            <person name="Lebot V."/>
            <person name="Ndunguru J."/>
            <person name="Mkamilo G."/>
            <person name="Bart R.S."/>
            <person name="Setter T.L."/>
            <person name="Gleadow R.M."/>
            <person name="Kulakow P."/>
            <person name="Ferguson M.E."/>
            <person name="Rounsley S."/>
            <person name="Rokhsar D.S."/>
        </authorList>
    </citation>
    <scope>NUCLEOTIDE SEQUENCE [LARGE SCALE GENOMIC DNA]</scope>
    <source>
        <strain evidence="8">cv. AM560-2</strain>
    </source>
</reference>
<dbReference type="InterPro" id="IPR036638">
    <property type="entry name" value="HLH_DNA-bd_sf"/>
</dbReference>
<feature type="domain" description="BHLH" evidence="6">
    <location>
        <begin position="76"/>
        <end position="127"/>
    </location>
</feature>
<dbReference type="GO" id="GO:0003700">
    <property type="term" value="F:DNA-binding transcription factor activity"/>
    <property type="evidence" value="ECO:0007669"/>
    <property type="project" value="InterPro"/>
</dbReference>
<evidence type="ECO:0000256" key="4">
    <source>
        <dbReference type="ARBA" id="ARBA00023242"/>
    </source>
</evidence>
<evidence type="ECO:0000259" key="6">
    <source>
        <dbReference type="PROSITE" id="PS50888"/>
    </source>
</evidence>
<name>A0A2C9U7Z6_MANES</name>